<name>A0ABS6G8L6_9FIRM</name>
<proteinExistence type="predicted"/>
<evidence type="ECO:0000313" key="1">
    <source>
        <dbReference type="EMBL" id="MBU5677953.1"/>
    </source>
</evidence>
<organism evidence="1 2">
    <name type="scientific">Alkaliphilus flagellatus</name>
    <dbReference type="NCBI Taxonomy" id="2841507"/>
    <lineage>
        <taxon>Bacteria</taxon>
        <taxon>Bacillati</taxon>
        <taxon>Bacillota</taxon>
        <taxon>Clostridia</taxon>
        <taxon>Peptostreptococcales</taxon>
        <taxon>Natronincolaceae</taxon>
        <taxon>Alkaliphilus</taxon>
    </lineage>
</organism>
<protein>
    <recommendedName>
        <fullName evidence="3">SipL SPOCS domain-containing protein</fullName>
    </recommendedName>
</protein>
<dbReference type="Proteomes" id="UP000779508">
    <property type="component" value="Unassembled WGS sequence"/>
</dbReference>
<gene>
    <name evidence="1" type="ORF">KQI88_16160</name>
</gene>
<evidence type="ECO:0000313" key="2">
    <source>
        <dbReference type="Proteomes" id="UP000779508"/>
    </source>
</evidence>
<reference evidence="1 2" key="1">
    <citation type="submission" date="2021-06" db="EMBL/GenBank/DDBJ databases">
        <authorList>
            <person name="Sun Q."/>
            <person name="Li D."/>
        </authorList>
    </citation>
    <scope>NUCLEOTIDE SEQUENCE [LARGE SCALE GENOMIC DNA]</scope>
    <source>
        <strain evidence="1 2">MSJ-5</strain>
    </source>
</reference>
<dbReference type="RefSeq" id="WP_216419087.1">
    <property type="nucleotide sequence ID" value="NZ_JAHLQK010000006.1"/>
</dbReference>
<comment type="caution">
    <text evidence="1">The sequence shown here is derived from an EMBL/GenBank/DDBJ whole genome shotgun (WGS) entry which is preliminary data.</text>
</comment>
<keyword evidence="2" id="KW-1185">Reference proteome</keyword>
<sequence length="221" mass="25301">MPLNLDSNLLQQSPYDPYFPDFVTACVIVDKVYFQCQQRECIENVRVRLPHDCPSKFEFLDVVFNPGEIINGTLVITDIPSRPNFRRVRFKVKITFTVRIRNTTTGAIENIAGELPPIQKDIVLFIPDARDEFTFKIVVETLSQSLTEPIFDDGVLIFTIGVFMIIKVVGKVQLLIPEFGFCPAPPECEEFLPTDICDEFEMEDFPPFFPPQLEDIPLGFM</sequence>
<dbReference type="EMBL" id="JAHLQK010000006">
    <property type="protein sequence ID" value="MBU5677953.1"/>
    <property type="molecule type" value="Genomic_DNA"/>
</dbReference>
<accession>A0ABS6G8L6</accession>
<evidence type="ECO:0008006" key="3">
    <source>
        <dbReference type="Google" id="ProtNLM"/>
    </source>
</evidence>